<dbReference type="PIRSF" id="PIRSF016557">
    <property type="entry name" value="Caps_synth_CpsB"/>
    <property type="match status" value="1"/>
</dbReference>
<evidence type="ECO:0000313" key="5">
    <source>
        <dbReference type="EMBL" id="BAO56721.1"/>
    </source>
</evidence>
<comment type="catalytic activity">
    <reaction evidence="4">
        <text>O-phospho-L-tyrosyl-[protein] + H2O = L-tyrosyl-[protein] + phosphate</text>
        <dbReference type="Rhea" id="RHEA:10684"/>
        <dbReference type="Rhea" id="RHEA-COMP:10136"/>
        <dbReference type="Rhea" id="RHEA-COMP:20101"/>
        <dbReference type="ChEBI" id="CHEBI:15377"/>
        <dbReference type="ChEBI" id="CHEBI:43474"/>
        <dbReference type="ChEBI" id="CHEBI:46858"/>
        <dbReference type="ChEBI" id="CHEBI:61978"/>
        <dbReference type="EC" id="3.1.3.48"/>
    </reaction>
</comment>
<dbReference type="SUPFAM" id="SSF89550">
    <property type="entry name" value="PHP domain-like"/>
    <property type="match status" value="1"/>
</dbReference>
<comment type="similarity">
    <text evidence="1">Belongs to the metallo-dependent hydrolases superfamily. CpsB/CapC family.</text>
</comment>
<dbReference type="InterPro" id="IPR016195">
    <property type="entry name" value="Pol/histidinol_Pase-like"/>
</dbReference>
<protein>
    <recommendedName>
        <fullName evidence="2">protein-tyrosine-phosphatase</fullName>
        <ecNumber evidence="2">3.1.3.48</ecNumber>
    </recommendedName>
</protein>
<dbReference type="EMBL" id="AP014548">
    <property type="protein sequence ID" value="BAO56721.1"/>
    <property type="molecule type" value="Genomic_DNA"/>
</dbReference>
<sequence>MIFFSKKYFIADLLEGIVDIHNHLLPGIDDGAPDLETTQEMIRLYKELGFKGVYTTPHTMEDYYGNDVASITTYYKETCRLLGDESSFLLGTSSEYMMDGAFGKLLESSEILTLPNKRLLFEFSYFQKPVEAEQLIFEMNHKEYKPILAHPERYRYLSVPEMMDLKQRGCELQLNLLSLSGHYGNDAKTKALELLENHAYDFVGTDAHKPEHLEKLKNIKLPKKTFNQFRQAISKHNSQFS</sequence>
<dbReference type="InterPro" id="IPR016667">
    <property type="entry name" value="Caps_polysacc_synth_CpsB/CapC"/>
</dbReference>
<dbReference type="KEGG" id="nmf:NMS_2712"/>
<dbReference type="RefSeq" id="WP_041497226.1">
    <property type="nucleotide sequence ID" value="NZ_AP014548.1"/>
</dbReference>
<dbReference type="STRING" id="1454201.NMS_2712"/>
<reference evidence="5 6" key="1">
    <citation type="journal article" date="2014" name="Proc. Natl. Acad. Sci. U.S.A.">
        <title>Functional characterization of flavobacteria rhodopsins reveals a unique class of light-driven chloride pump in bacteria.</title>
        <authorList>
            <person name="Yoshizawa S."/>
            <person name="Kumagai Y."/>
            <person name="Kim H."/>
            <person name="Ogura Y."/>
            <person name="Hayashi T."/>
            <person name="Iwasaki W."/>
            <person name="DeLong E.F."/>
            <person name="Kogure K."/>
        </authorList>
    </citation>
    <scope>NUCLEOTIDE SEQUENCE [LARGE SCALE GENOMIC DNA]</scope>
    <source>
        <strain evidence="5 6">S1-08</strain>
    </source>
</reference>
<keyword evidence="6" id="KW-1185">Reference proteome</keyword>
<dbReference type="HOGENOM" id="CLU_085966_0_0_10"/>
<evidence type="ECO:0000256" key="4">
    <source>
        <dbReference type="ARBA" id="ARBA00051722"/>
    </source>
</evidence>
<dbReference type="PANTHER" id="PTHR39181:SF1">
    <property type="entry name" value="TYROSINE-PROTEIN PHOSPHATASE YWQE"/>
    <property type="match status" value="1"/>
</dbReference>
<evidence type="ECO:0000256" key="1">
    <source>
        <dbReference type="ARBA" id="ARBA00005750"/>
    </source>
</evidence>
<dbReference type="OrthoDB" id="9788539at2"/>
<dbReference type="GO" id="GO:0004725">
    <property type="term" value="F:protein tyrosine phosphatase activity"/>
    <property type="evidence" value="ECO:0007669"/>
    <property type="project" value="UniProtKB-EC"/>
</dbReference>
<organism evidence="5 6">
    <name type="scientific">Nonlabens marinus S1-08</name>
    <dbReference type="NCBI Taxonomy" id="1454201"/>
    <lineage>
        <taxon>Bacteria</taxon>
        <taxon>Pseudomonadati</taxon>
        <taxon>Bacteroidota</taxon>
        <taxon>Flavobacteriia</taxon>
        <taxon>Flavobacteriales</taxon>
        <taxon>Flavobacteriaceae</taxon>
        <taxon>Nonlabens</taxon>
    </lineage>
</organism>
<dbReference type="GO" id="GO:0030145">
    <property type="term" value="F:manganese ion binding"/>
    <property type="evidence" value="ECO:0007669"/>
    <property type="project" value="InterPro"/>
</dbReference>
<name>W8W0Q2_9FLAO</name>
<evidence type="ECO:0000313" key="6">
    <source>
        <dbReference type="Proteomes" id="UP000031760"/>
    </source>
</evidence>
<dbReference type="Proteomes" id="UP000031760">
    <property type="component" value="Chromosome"/>
</dbReference>
<dbReference type="PANTHER" id="PTHR39181">
    <property type="entry name" value="TYROSINE-PROTEIN PHOSPHATASE YWQE"/>
    <property type="match status" value="1"/>
</dbReference>
<dbReference type="Gene3D" id="3.20.20.140">
    <property type="entry name" value="Metal-dependent hydrolases"/>
    <property type="match status" value="1"/>
</dbReference>
<dbReference type="Pfam" id="PF19567">
    <property type="entry name" value="CpsB_CapC"/>
    <property type="match status" value="1"/>
</dbReference>
<accession>W8W0Q2</accession>
<gene>
    <name evidence="5" type="ORF">NMS_2712</name>
</gene>
<evidence type="ECO:0000256" key="3">
    <source>
        <dbReference type="ARBA" id="ARBA00022801"/>
    </source>
</evidence>
<evidence type="ECO:0000256" key="2">
    <source>
        <dbReference type="ARBA" id="ARBA00013064"/>
    </source>
</evidence>
<dbReference type="AlphaFoldDB" id="W8W0Q2"/>
<dbReference type="EC" id="3.1.3.48" evidence="2"/>
<keyword evidence="3" id="KW-0378">Hydrolase</keyword>
<proteinExistence type="inferred from homology"/>